<keyword evidence="5" id="KW-0249">Electron transport</keyword>
<keyword evidence="6" id="KW-0496">Mitochondrion</keyword>
<evidence type="ECO:0000256" key="1">
    <source>
        <dbReference type="ARBA" id="ARBA00004443"/>
    </source>
</evidence>
<evidence type="ECO:0008006" key="10">
    <source>
        <dbReference type="Google" id="ProtNLM"/>
    </source>
</evidence>
<protein>
    <recommendedName>
        <fullName evidence="10">NADH-ubiquinone oxidoreductase 12 kDa subunit</fullName>
    </recommendedName>
</protein>
<keyword evidence="4" id="KW-0999">Mitochondrion inner membrane</keyword>
<name>A0A067MMF2_BOTB1</name>
<evidence type="ECO:0000256" key="5">
    <source>
        <dbReference type="ARBA" id="ARBA00022982"/>
    </source>
</evidence>
<proteinExistence type="predicted"/>
<evidence type="ECO:0000313" key="8">
    <source>
        <dbReference type="EMBL" id="KDQ15880.1"/>
    </source>
</evidence>
<dbReference type="InParanoid" id="A0A067MMF2"/>
<keyword evidence="7" id="KW-0472">Membrane</keyword>
<evidence type="ECO:0000313" key="9">
    <source>
        <dbReference type="Proteomes" id="UP000027195"/>
    </source>
</evidence>
<reference evidence="9" key="1">
    <citation type="journal article" date="2014" name="Proc. Natl. Acad. Sci. U.S.A.">
        <title>Extensive sampling of basidiomycete genomes demonstrates inadequacy of the white-rot/brown-rot paradigm for wood decay fungi.</title>
        <authorList>
            <person name="Riley R."/>
            <person name="Salamov A.A."/>
            <person name="Brown D.W."/>
            <person name="Nagy L.G."/>
            <person name="Floudas D."/>
            <person name="Held B.W."/>
            <person name="Levasseur A."/>
            <person name="Lombard V."/>
            <person name="Morin E."/>
            <person name="Otillar R."/>
            <person name="Lindquist E.A."/>
            <person name="Sun H."/>
            <person name="LaButti K.M."/>
            <person name="Schmutz J."/>
            <person name="Jabbour D."/>
            <person name="Luo H."/>
            <person name="Baker S.E."/>
            <person name="Pisabarro A.G."/>
            <person name="Walton J.D."/>
            <person name="Blanchette R.A."/>
            <person name="Henrissat B."/>
            <person name="Martin F."/>
            <person name="Cullen D."/>
            <person name="Hibbett D.S."/>
            <person name="Grigoriev I.V."/>
        </authorList>
    </citation>
    <scope>NUCLEOTIDE SEQUENCE [LARGE SCALE GENOMIC DNA]</scope>
    <source>
        <strain evidence="9">FD-172 SS1</strain>
    </source>
</reference>
<evidence type="ECO:0000256" key="3">
    <source>
        <dbReference type="ARBA" id="ARBA00022660"/>
    </source>
</evidence>
<gene>
    <name evidence="8" type="ORF">BOTBODRAFT_54362</name>
</gene>
<dbReference type="AlphaFoldDB" id="A0A067MMF2"/>
<dbReference type="InterPro" id="IPR039993">
    <property type="entry name" value="NDUFB10"/>
</dbReference>
<dbReference type="HOGENOM" id="CLU_196217_0_0_1"/>
<evidence type="ECO:0000256" key="6">
    <source>
        <dbReference type="ARBA" id="ARBA00023128"/>
    </source>
</evidence>
<dbReference type="Proteomes" id="UP000027195">
    <property type="component" value="Unassembled WGS sequence"/>
</dbReference>
<evidence type="ECO:0000256" key="7">
    <source>
        <dbReference type="ARBA" id="ARBA00023136"/>
    </source>
</evidence>
<accession>A0A067MMF2</accession>
<dbReference type="PANTHER" id="PTHR13094">
    <property type="entry name" value="NADH-UBIQUINONE OXIDOREDUCTASE PDSW SUBUNIT"/>
    <property type="match status" value="1"/>
</dbReference>
<comment type="subcellular location">
    <subcellularLocation>
        <location evidence="1">Mitochondrion inner membrane</location>
        <topology evidence="1">Peripheral membrane protein</topology>
        <orientation evidence="1">Matrix side</orientation>
    </subcellularLocation>
</comment>
<keyword evidence="2" id="KW-0813">Transport</keyword>
<organism evidence="8 9">
    <name type="scientific">Botryobasidium botryosum (strain FD-172 SS1)</name>
    <dbReference type="NCBI Taxonomy" id="930990"/>
    <lineage>
        <taxon>Eukaryota</taxon>
        <taxon>Fungi</taxon>
        <taxon>Dikarya</taxon>
        <taxon>Basidiomycota</taxon>
        <taxon>Agaricomycotina</taxon>
        <taxon>Agaricomycetes</taxon>
        <taxon>Cantharellales</taxon>
        <taxon>Botryobasidiaceae</taxon>
        <taxon>Botryobasidium</taxon>
    </lineage>
</organism>
<dbReference type="STRING" id="930990.A0A067MMF2"/>
<keyword evidence="3" id="KW-0679">Respiratory chain</keyword>
<keyword evidence="9" id="KW-1185">Reference proteome</keyword>
<sequence length="77" mass="8958">MSAQVPVEDLKATIAAREEHIRESWVRAMEMRIVREEMAKCHASEGVNHYANCKELAQKYTEMLKTNKVTGWRHIDT</sequence>
<dbReference type="GO" id="GO:0005743">
    <property type="term" value="C:mitochondrial inner membrane"/>
    <property type="evidence" value="ECO:0007669"/>
    <property type="project" value="UniProtKB-SubCell"/>
</dbReference>
<dbReference type="PANTHER" id="PTHR13094:SF1">
    <property type="entry name" value="NADH DEHYDROGENASE [UBIQUINONE] 1 BETA SUBCOMPLEX SUBUNIT 10"/>
    <property type="match status" value="1"/>
</dbReference>
<dbReference type="OrthoDB" id="10252718at2759"/>
<evidence type="ECO:0000256" key="2">
    <source>
        <dbReference type="ARBA" id="ARBA00022448"/>
    </source>
</evidence>
<dbReference type="EMBL" id="KL198030">
    <property type="protein sequence ID" value="KDQ15880.1"/>
    <property type="molecule type" value="Genomic_DNA"/>
</dbReference>
<evidence type="ECO:0000256" key="4">
    <source>
        <dbReference type="ARBA" id="ARBA00022792"/>
    </source>
</evidence>